<evidence type="ECO:0000259" key="1">
    <source>
        <dbReference type="Pfam" id="PF14831"/>
    </source>
</evidence>
<gene>
    <name evidence="2" type="ORF">HF325_003442</name>
</gene>
<dbReference type="Proteomes" id="UP000649328">
    <property type="component" value="Unassembled WGS sequence"/>
</dbReference>
<name>A0A8H7GT25_9ASCO</name>
<organism evidence="2 3">
    <name type="scientific">Metschnikowia pulcherrima</name>
    <dbReference type="NCBI Taxonomy" id="27326"/>
    <lineage>
        <taxon>Eukaryota</taxon>
        <taxon>Fungi</taxon>
        <taxon>Dikarya</taxon>
        <taxon>Ascomycota</taxon>
        <taxon>Saccharomycotina</taxon>
        <taxon>Pichiomycetes</taxon>
        <taxon>Metschnikowiaceae</taxon>
        <taxon>Metschnikowia</taxon>
    </lineage>
</organism>
<dbReference type="PANTHER" id="PTHR28153:SF1">
    <property type="entry name" value="DUF4484 DOMAIN-CONTAINING PROTEIN"/>
    <property type="match status" value="1"/>
</dbReference>
<evidence type="ECO:0000313" key="2">
    <source>
        <dbReference type="EMBL" id="KAF8002477.1"/>
    </source>
</evidence>
<evidence type="ECO:0000313" key="3">
    <source>
        <dbReference type="Proteomes" id="UP000649328"/>
    </source>
</evidence>
<dbReference type="OrthoDB" id="2152680at2759"/>
<reference evidence="2" key="1">
    <citation type="submission" date="2020-10" db="EMBL/GenBank/DDBJ databases">
        <title>The Whole-Genome Sequence of Metschnikowia persimmonesis, a Novel Endophytic Yeast Species Isolated from Medicinal Plant Diospyros kaki Thumb.</title>
        <authorList>
            <person name="Rahmat E."/>
            <person name="Kang Y."/>
        </authorList>
    </citation>
    <scope>NUCLEOTIDE SEQUENCE</scope>
    <source>
        <strain evidence="2">KIOM G15050</strain>
    </source>
</reference>
<keyword evidence="3" id="KW-1185">Reference proteome</keyword>
<accession>A0A8H7GT25</accession>
<proteinExistence type="predicted"/>
<dbReference type="PANTHER" id="PTHR28153">
    <property type="entry name" value="PROTEIN, PUTATIVE-RELATED"/>
    <property type="match status" value="1"/>
</dbReference>
<dbReference type="InterPro" id="IPR018626">
    <property type="entry name" value="LCHN/Anr2"/>
</dbReference>
<dbReference type="AlphaFoldDB" id="A0A8H7GT25"/>
<dbReference type="GO" id="GO:0005811">
    <property type="term" value="C:lipid droplet"/>
    <property type="evidence" value="ECO:0007669"/>
    <property type="project" value="TreeGrafter"/>
</dbReference>
<feature type="domain" description="DUF4484" evidence="1">
    <location>
        <begin position="474"/>
        <end position="512"/>
    </location>
</feature>
<comment type="caution">
    <text evidence="2">The sequence shown here is derived from an EMBL/GenBank/DDBJ whole genome shotgun (WGS) entry which is preliminary data.</text>
</comment>
<protein>
    <recommendedName>
        <fullName evidence="1">DUF4484 domain-containing protein</fullName>
    </recommendedName>
</protein>
<sequence length="529" mass="59310">MSLASSETAVNALPPRVVYMFLAKFDAKEGYKMAWSSHKGPEYEGLECKALPSGVHEYAATNIYLAHECQDRLYYGTARFRQQNLNPEGGLDRELVKMYSLGILVEPLKGEHWKPHEFSAMGWEHLGSLDAALQQYMNTGDMASISLLYLALSGAALLPEVSRSAAVSNADHPFCKLPLILLTVGPLIFPLFKAALLRKNILIFNHSSQGTAKLVQETCLRGPAACGALAYILSLISVIPRNVQFDFLSRDSDTSMLFSRPLYTVGLQDMGTNFLAHYPGFIANTSDEILKYQKQLYDYAVVMPSSDYDTCQVFSSSNLSEPVKATYNDYGKFLKVYRNLPQNTDARRLSMADDQASIGTLSSIFSAIRNAYFGEGKENKLYSEPAWWFSAATSPMSWREYIWLAFAWFASAGTTEREAGKADLDGEESAEGNSLRSELLQLTSIVGQFHKLTKKWFFIIEEIISETMPADAHPNEKFTLELTPQDIVDMELDPYSQQDLTFVREFVLEYWGSTIDEIEIGLGLHNFFC</sequence>
<dbReference type="InterPro" id="IPR028115">
    <property type="entry name" value="DUF4484"/>
</dbReference>
<dbReference type="EMBL" id="JACBPP010000004">
    <property type="protein sequence ID" value="KAF8002477.1"/>
    <property type="molecule type" value="Genomic_DNA"/>
</dbReference>
<dbReference type="Pfam" id="PF09804">
    <property type="entry name" value="DENND11"/>
    <property type="match status" value="1"/>
</dbReference>
<dbReference type="Pfam" id="PF14831">
    <property type="entry name" value="DUF4484"/>
    <property type="match status" value="1"/>
</dbReference>
<dbReference type="InterPro" id="IPR053056">
    <property type="entry name" value="Lipid_Metab_Assoc_Protein"/>
</dbReference>